<proteinExistence type="predicted"/>
<evidence type="ECO:0000313" key="3">
    <source>
        <dbReference type="Proteomes" id="UP000243459"/>
    </source>
</evidence>
<organism evidence="2 3">
    <name type="scientific">Asparagus officinalis</name>
    <name type="common">Garden asparagus</name>
    <dbReference type="NCBI Taxonomy" id="4686"/>
    <lineage>
        <taxon>Eukaryota</taxon>
        <taxon>Viridiplantae</taxon>
        <taxon>Streptophyta</taxon>
        <taxon>Embryophyta</taxon>
        <taxon>Tracheophyta</taxon>
        <taxon>Spermatophyta</taxon>
        <taxon>Magnoliopsida</taxon>
        <taxon>Liliopsida</taxon>
        <taxon>Asparagales</taxon>
        <taxon>Asparagaceae</taxon>
        <taxon>Asparagoideae</taxon>
        <taxon>Asparagus</taxon>
    </lineage>
</organism>
<protein>
    <submittedName>
        <fullName evidence="2">Uncharacterized protein</fullName>
    </submittedName>
</protein>
<dbReference type="Gramene" id="ONK67144">
    <property type="protein sequence ID" value="ONK67144"/>
    <property type="gene ID" value="A4U43_C06F16410"/>
</dbReference>
<feature type="region of interest" description="Disordered" evidence="1">
    <location>
        <begin position="40"/>
        <end position="75"/>
    </location>
</feature>
<dbReference type="AlphaFoldDB" id="A0A5P1EMW5"/>
<dbReference type="Proteomes" id="UP000243459">
    <property type="component" value="Chromosome 6"/>
</dbReference>
<evidence type="ECO:0000313" key="2">
    <source>
        <dbReference type="EMBL" id="ONK67144.1"/>
    </source>
</evidence>
<feature type="region of interest" description="Disordered" evidence="1">
    <location>
        <begin position="97"/>
        <end position="121"/>
    </location>
</feature>
<accession>A0A5P1EMW5</accession>
<feature type="compositionally biased region" description="Pro residues" evidence="1">
    <location>
        <begin position="112"/>
        <end position="121"/>
    </location>
</feature>
<keyword evidence="3" id="KW-1185">Reference proteome</keyword>
<gene>
    <name evidence="2" type="ORF">A4U43_C06F16410</name>
</gene>
<evidence type="ECO:0000256" key="1">
    <source>
        <dbReference type="SAM" id="MobiDB-lite"/>
    </source>
</evidence>
<sequence length="121" mass="13663">MRQRHWEAYEDSVFRHYDHFGPPGTLHIVADINIEREAPQHNFNDINKESEGPLPGEVPSTEDFLPSDTTDIDTEMEGTPHIVASIDIEREVPQPDFTDINKESEGPLLGKVPPPEAGIFF</sequence>
<dbReference type="EMBL" id="CM007386">
    <property type="protein sequence ID" value="ONK67144.1"/>
    <property type="molecule type" value="Genomic_DNA"/>
</dbReference>
<reference evidence="3" key="1">
    <citation type="journal article" date="2017" name="Nat. Commun.">
        <title>The asparagus genome sheds light on the origin and evolution of a young Y chromosome.</title>
        <authorList>
            <person name="Harkess A."/>
            <person name="Zhou J."/>
            <person name="Xu C."/>
            <person name="Bowers J.E."/>
            <person name="Van der Hulst R."/>
            <person name="Ayyampalayam S."/>
            <person name="Mercati F."/>
            <person name="Riccardi P."/>
            <person name="McKain M.R."/>
            <person name="Kakrana A."/>
            <person name="Tang H."/>
            <person name="Ray J."/>
            <person name="Groenendijk J."/>
            <person name="Arikit S."/>
            <person name="Mathioni S.M."/>
            <person name="Nakano M."/>
            <person name="Shan H."/>
            <person name="Telgmann-Rauber A."/>
            <person name="Kanno A."/>
            <person name="Yue Z."/>
            <person name="Chen H."/>
            <person name="Li W."/>
            <person name="Chen Y."/>
            <person name="Xu X."/>
            <person name="Zhang Y."/>
            <person name="Luo S."/>
            <person name="Chen H."/>
            <person name="Gao J."/>
            <person name="Mao Z."/>
            <person name="Pires J.C."/>
            <person name="Luo M."/>
            <person name="Kudrna D."/>
            <person name="Wing R.A."/>
            <person name="Meyers B.C."/>
            <person name="Yi K."/>
            <person name="Kong H."/>
            <person name="Lavrijsen P."/>
            <person name="Sunseri F."/>
            <person name="Falavigna A."/>
            <person name="Ye Y."/>
            <person name="Leebens-Mack J.H."/>
            <person name="Chen G."/>
        </authorList>
    </citation>
    <scope>NUCLEOTIDE SEQUENCE [LARGE SCALE GENOMIC DNA]</scope>
    <source>
        <strain evidence="3">cv. DH0086</strain>
    </source>
</reference>
<name>A0A5P1EMW5_ASPOF</name>